<reference evidence="3 4" key="1">
    <citation type="submission" date="2019-12" db="EMBL/GenBank/DDBJ databases">
        <title>Nitratireductor arenosus sp. nov., Isolated from sea sand, Jeju island, South Korea.</title>
        <authorList>
            <person name="Kim W."/>
        </authorList>
    </citation>
    <scope>NUCLEOTIDE SEQUENCE [LARGE SCALE GENOMIC DNA]</scope>
    <source>
        <strain evidence="3 4">CAU 1489</strain>
    </source>
</reference>
<evidence type="ECO:0000256" key="1">
    <source>
        <dbReference type="PROSITE-ProRule" id="PRU00169"/>
    </source>
</evidence>
<comment type="caution">
    <text evidence="3">The sequence shown here is derived from an EMBL/GenBank/DDBJ whole genome shotgun (WGS) entry which is preliminary data.</text>
</comment>
<dbReference type="AlphaFoldDB" id="A0A844QGP0"/>
<keyword evidence="4" id="KW-1185">Reference proteome</keyword>
<dbReference type="InterPro" id="IPR001789">
    <property type="entry name" value="Sig_transdc_resp-reg_receiver"/>
</dbReference>
<accession>A0A844QGP0</accession>
<feature type="domain" description="Response regulatory" evidence="2">
    <location>
        <begin position="7"/>
        <end position="117"/>
    </location>
</feature>
<gene>
    <name evidence="3" type="ORF">GN330_06700</name>
</gene>
<dbReference type="GO" id="GO:0000160">
    <property type="term" value="P:phosphorelay signal transduction system"/>
    <property type="evidence" value="ECO:0007669"/>
    <property type="project" value="InterPro"/>
</dbReference>
<comment type="caution">
    <text evidence="1">Lacks conserved residue(s) required for the propagation of feature annotation.</text>
</comment>
<organism evidence="3 4">
    <name type="scientific">Nitratireductor arenosus</name>
    <dbReference type="NCBI Taxonomy" id="2682096"/>
    <lineage>
        <taxon>Bacteria</taxon>
        <taxon>Pseudomonadati</taxon>
        <taxon>Pseudomonadota</taxon>
        <taxon>Alphaproteobacteria</taxon>
        <taxon>Hyphomicrobiales</taxon>
        <taxon>Phyllobacteriaceae</taxon>
        <taxon>Nitratireductor</taxon>
    </lineage>
</organism>
<proteinExistence type="predicted"/>
<protein>
    <recommendedName>
        <fullName evidence="2">Response regulatory domain-containing protein</fullName>
    </recommendedName>
</protein>
<name>A0A844QGP0_9HYPH</name>
<dbReference type="EMBL" id="WPHG01000001">
    <property type="protein sequence ID" value="MVA96939.1"/>
    <property type="molecule type" value="Genomic_DNA"/>
</dbReference>
<sequence length="125" mass="13563">MPDQKTNILVIDSEYLIAFDTAQILAEELGCAVETATPETGHDMLLARRFDIVVIEVQDDRAMTERLVAAARAAGGAVVFTSTSDEDRDGVDGFAEWPVVLKPFPSAQITRSVTAMLPARRPTPC</sequence>
<dbReference type="InterPro" id="IPR011006">
    <property type="entry name" value="CheY-like_superfamily"/>
</dbReference>
<dbReference type="Gene3D" id="3.40.50.2300">
    <property type="match status" value="1"/>
</dbReference>
<dbReference type="PROSITE" id="PS50110">
    <property type="entry name" value="RESPONSE_REGULATORY"/>
    <property type="match status" value="1"/>
</dbReference>
<evidence type="ECO:0000313" key="3">
    <source>
        <dbReference type="EMBL" id="MVA96939.1"/>
    </source>
</evidence>
<evidence type="ECO:0000259" key="2">
    <source>
        <dbReference type="PROSITE" id="PS50110"/>
    </source>
</evidence>
<evidence type="ECO:0000313" key="4">
    <source>
        <dbReference type="Proteomes" id="UP000463224"/>
    </source>
</evidence>
<dbReference type="RefSeq" id="WP_156711827.1">
    <property type="nucleotide sequence ID" value="NZ_WPHG01000001.1"/>
</dbReference>
<dbReference type="Proteomes" id="UP000463224">
    <property type="component" value="Unassembled WGS sequence"/>
</dbReference>
<dbReference type="SUPFAM" id="SSF52172">
    <property type="entry name" value="CheY-like"/>
    <property type="match status" value="1"/>
</dbReference>